<feature type="transmembrane region" description="Helical" evidence="1">
    <location>
        <begin position="218"/>
        <end position="238"/>
    </location>
</feature>
<feature type="transmembrane region" description="Helical" evidence="1">
    <location>
        <begin position="26"/>
        <end position="45"/>
    </location>
</feature>
<protein>
    <submittedName>
        <fullName evidence="2">Low temperature requirement protein A</fullName>
    </submittedName>
</protein>
<evidence type="ECO:0000256" key="1">
    <source>
        <dbReference type="SAM" id="Phobius"/>
    </source>
</evidence>
<accession>A0ABX9WJD3</accession>
<evidence type="ECO:0000313" key="3">
    <source>
        <dbReference type="Proteomes" id="UP000280698"/>
    </source>
</evidence>
<feature type="transmembrane region" description="Helical" evidence="1">
    <location>
        <begin position="51"/>
        <end position="69"/>
    </location>
</feature>
<reference evidence="2 3" key="1">
    <citation type="submission" date="2018-11" db="EMBL/GenBank/DDBJ databases">
        <title>Micromonospora sp. PPF5-17, a new actinomycetes isolated from a hot spring soil.</title>
        <authorList>
            <person name="Thawai C."/>
        </authorList>
    </citation>
    <scope>NUCLEOTIDE SEQUENCE [LARGE SCALE GENOMIC DNA]</scope>
    <source>
        <strain evidence="2 3">PPF5-17</strain>
    </source>
</reference>
<feature type="transmembrane region" description="Helical" evidence="1">
    <location>
        <begin position="244"/>
        <end position="263"/>
    </location>
</feature>
<sequence>MGGGWERRLGPAVQAAPGARVDRFEVFFDLVYVFSFFIIARATAADLSARGLLHAVLLLAVLWWCWVVHSLVANRIRLGEGFVPLVMALAIVALFAFALASPRAFRDPAVGLPGPLVIACSYLVIRLVHYLVYRYAIRKHPQELRKIRPYAVELSCSTALLFVAALAPPQLGDPGAAAHLRDGIWILLVLFQYATPLLTGARGWVVTSAEHLAERYDLILMIALGESLISVGVGSDVVGRPITWRLLLAAAMGIVGIYGLWWLHFDLIAPASRLALHGTHGRARIRLVRDAYADLYLVMLVGIVIFALGGEEMLHQVGSPHVGLSEPVHGPGMALLYAGTICFLVGDLLFQLRTLGTVSWTRVGAVVTLGVLVPLAVHLPILLAVAVVATVTVLLVAVEAVVFAGPRRALHAALLEERVAQERHETAWRRPRTRPDEASAG</sequence>
<keyword evidence="1" id="KW-0472">Membrane</keyword>
<dbReference type="Proteomes" id="UP000280698">
    <property type="component" value="Unassembled WGS sequence"/>
</dbReference>
<comment type="caution">
    <text evidence="2">The sequence shown here is derived from an EMBL/GenBank/DDBJ whole genome shotgun (WGS) entry which is preliminary data.</text>
</comment>
<dbReference type="EMBL" id="RJLN01000031">
    <property type="protein sequence ID" value="RNL98712.1"/>
    <property type="molecule type" value="Genomic_DNA"/>
</dbReference>
<gene>
    <name evidence="2" type="ORF">EFE23_13500</name>
</gene>
<feature type="transmembrane region" description="Helical" evidence="1">
    <location>
        <begin position="112"/>
        <end position="133"/>
    </location>
</feature>
<feature type="transmembrane region" description="Helical" evidence="1">
    <location>
        <begin position="183"/>
        <end position="206"/>
    </location>
</feature>
<feature type="transmembrane region" description="Helical" evidence="1">
    <location>
        <begin position="81"/>
        <end position="100"/>
    </location>
</feature>
<feature type="transmembrane region" description="Helical" evidence="1">
    <location>
        <begin position="330"/>
        <end position="350"/>
    </location>
</feature>
<organism evidence="2 3">
    <name type="scientific">Micromonospora solifontis</name>
    <dbReference type="NCBI Taxonomy" id="2487138"/>
    <lineage>
        <taxon>Bacteria</taxon>
        <taxon>Bacillati</taxon>
        <taxon>Actinomycetota</taxon>
        <taxon>Actinomycetes</taxon>
        <taxon>Micromonosporales</taxon>
        <taxon>Micromonosporaceae</taxon>
        <taxon>Micromonospora</taxon>
    </lineage>
</organism>
<proteinExistence type="predicted"/>
<feature type="transmembrane region" description="Helical" evidence="1">
    <location>
        <begin position="357"/>
        <end position="375"/>
    </location>
</feature>
<name>A0ABX9WJD3_9ACTN</name>
<dbReference type="RefSeq" id="WP_123241260.1">
    <property type="nucleotide sequence ID" value="NZ_JAAHBY010000031.1"/>
</dbReference>
<dbReference type="PANTHER" id="PTHR36840:SF1">
    <property type="entry name" value="BLL5714 PROTEIN"/>
    <property type="match status" value="1"/>
</dbReference>
<evidence type="ECO:0000313" key="2">
    <source>
        <dbReference type="EMBL" id="RNL98712.1"/>
    </source>
</evidence>
<keyword evidence="1" id="KW-1133">Transmembrane helix</keyword>
<dbReference type="Pfam" id="PF06772">
    <property type="entry name" value="LtrA"/>
    <property type="match status" value="1"/>
</dbReference>
<feature type="transmembrane region" description="Helical" evidence="1">
    <location>
        <begin position="381"/>
        <end position="404"/>
    </location>
</feature>
<keyword evidence="1" id="KW-0812">Transmembrane</keyword>
<feature type="transmembrane region" description="Helical" evidence="1">
    <location>
        <begin position="154"/>
        <end position="171"/>
    </location>
</feature>
<feature type="transmembrane region" description="Helical" evidence="1">
    <location>
        <begin position="291"/>
        <end position="310"/>
    </location>
</feature>
<dbReference type="InterPro" id="IPR010640">
    <property type="entry name" value="Low_temperature_requirement_A"/>
</dbReference>
<dbReference type="PANTHER" id="PTHR36840">
    <property type="entry name" value="BLL5714 PROTEIN"/>
    <property type="match status" value="1"/>
</dbReference>
<keyword evidence="3" id="KW-1185">Reference proteome</keyword>